<accession>A0A498IKQ3</accession>
<dbReference type="EMBL" id="RDQH01000338">
    <property type="protein sequence ID" value="RXH82041.1"/>
    <property type="molecule type" value="Genomic_DNA"/>
</dbReference>
<reference evidence="2 3" key="1">
    <citation type="submission" date="2018-10" db="EMBL/GenBank/DDBJ databases">
        <title>A high-quality apple genome assembly.</title>
        <authorList>
            <person name="Hu J."/>
        </authorList>
    </citation>
    <scope>NUCLEOTIDE SEQUENCE [LARGE SCALE GENOMIC DNA]</scope>
    <source>
        <strain evidence="3">cv. HFTH1</strain>
        <tissue evidence="2">Young leaf</tissue>
    </source>
</reference>
<comment type="caution">
    <text evidence="2">The sequence shown here is derived from an EMBL/GenBank/DDBJ whole genome shotgun (WGS) entry which is preliminary data.</text>
</comment>
<keyword evidence="3" id="KW-1185">Reference proteome</keyword>
<name>A0A498IKQ3_MALDO</name>
<evidence type="ECO:0000313" key="2">
    <source>
        <dbReference type="EMBL" id="RXH82041.1"/>
    </source>
</evidence>
<organism evidence="2 3">
    <name type="scientific">Malus domestica</name>
    <name type="common">Apple</name>
    <name type="synonym">Pyrus malus</name>
    <dbReference type="NCBI Taxonomy" id="3750"/>
    <lineage>
        <taxon>Eukaryota</taxon>
        <taxon>Viridiplantae</taxon>
        <taxon>Streptophyta</taxon>
        <taxon>Embryophyta</taxon>
        <taxon>Tracheophyta</taxon>
        <taxon>Spermatophyta</taxon>
        <taxon>Magnoliopsida</taxon>
        <taxon>eudicotyledons</taxon>
        <taxon>Gunneridae</taxon>
        <taxon>Pentapetalae</taxon>
        <taxon>rosids</taxon>
        <taxon>fabids</taxon>
        <taxon>Rosales</taxon>
        <taxon>Rosaceae</taxon>
        <taxon>Amygdaloideae</taxon>
        <taxon>Maleae</taxon>
        <taxon>Malus</taxon>
    </lineage>
</organism>
<keyword evidence="1" id="KW-0812">Transmembrane</keyword>
<evidence type="ECO:0000313" key="3">
    <source>
        <dbReference type="Proteomes" id="UP000290289"/>
    </source>
</evidence>
<proteinExistence type="predicted"/>
<keyword evidence="1" id="KW-0472">Membrane</keyword>
<feature type="transmembrane region" description="Helical" evidence="1">
    <location>
        <begin position="21"/>
        <end position="38"/>
    </location>
</feature>
<evidence type="ECO:0000256" key="1">
    <source>
        <dbReference type="SAM" id="Phobius"/>
    </source>
</evidence>
<sequence length="60" mass="6502">MLSLSPDNSIAGSLTQFSSELMLINTSCVLLGFLVLHGRNDSCCFNICTNWGFVVALFSI</sequence>
<dbReference type="AlphaFoldDB" id="A0A498IKQ3"/>
<gene>
    <name evidence="2" type="ORF">DVH24_036382</name>
</gene>
<protein>
    <submittedName>
        <fullName evidence="2">Uncharacterized protein</fullName>
    </submittedName>
</protein>
<dbReference type="Proteomes" id="UP000290289">
    <property type="component" value="Chromosome 12"/>
</dbReference>
<keyword evidence="1" id="KW-1133">Transmembrane helix</keyword>